<organism evidence="1 2">
    <name type="scientific">Hungatella hathewayi</name>
    <dbReference type="NCBI Taxonomy" id="154046"/>
    <lineage>
        <taxon>Bacteria</taxon>
        <taxon>Bacillati</taxon>
        <taxon>Bacillota</taxon>
        <taxon>Clostridia</taxon>
        <taxon>Lachnospirales</taxon>
        <taxon>Lachnospiraceae</taxon>
        <taxon>Hungatella</taxon>
    </lineage>
</organism>
<reference evidence="1 2" key="1">
    <citation type="submission" date="2018-08" db="EMBL/GenBank/DDBJ databases">
        <title>A genome reference for cultivated species of the human gut microbiota.</title>
        <authorList>
            <person name="Zou Y."/>
            <person name="Xue W."/>
            <person name="Luo G."/>
        </authorList>
    </citation>
    <scope>NUCLEOTIDE SEQUENCE [LARGE SCALE GENOMIC DNA]</scope>
    <source>
        <strain evidence="1 2">AF19-21</strain>
    </source>
</reference>
<sequence length="271" mass="31699">MDEIIKAIYDSVNTESVPAREIVIPEHGTWAFVSERKLLCYTGVCMKEERPELMLEMSPYYFTGKHSGDRSVKSKINGFFRLDQGAIILDDFIDEIYNGDEKFKRLPIHVKYPTGADTWYGIFQQGEMAEETVDAIERQIFGVTARELENFLLGYAKVFGIYHDYFRYPRLTRYQRGDNYCDLCGMWIPRSFPYLIFRESGQDFSHVSLWGAYRYFQLLLQNRSDTPAAGLLIKNGVEEEVLKRILEAGNRTGVYWRESAVTKDLIHYMYR</sequence>
<accession>A0A3E2X1P4</accession>
<proteinExistence type="predicted"/>
<protein>
    <submittedName>
        <fullName evidence="1">Uncharacterized protein</fullName>
    </submittedName>
</protein>
<evidence type="ECO:0000313" key="1">
    <source>
        <dbReference type="EMBL" id="RGC35110.1"/>
    </source>
</evidence>
<evidence type="ECO:0000313" key="2">
    <source>
        <dbReference type="Proteomes" id="UP000261111"/>
    </source>
</evidence>
<gene>
    <name evidence="1" type="ORF">DWX41_02695</name>
</gene>
<dbReference type="RefSeq" id="WP_025656086.1">
    <property type="nucleotide sequence ID" value="NZ_QVIA01000002.1"/>
</dbReference>
<dbReference type="AlphaFoldDB" id="A0A3E2X1P4"/>
<name>A0A3E2X1P4_9FIRM</name>
<dbReference type="GeneID" id="93335678"/>
<dbReference type="Proteomes" id="UP000261111">
    <property type="component" value="Unassembled WGS sequence"/>
</dbReference>
<comment type="caution">
    <text evidence="1">The sequence shown here is derived from an EMBL/GenBank/DDBJ whole genome shotgun (WGS) entry which is preliminary data.</text>
</comment>
<dbReference type="EMBL" id="QVIA01000002">
    <property type="protein sequence ID" value="RGC35110.1"/>
    <property type="molecule type" value="Genomic_DNA"/>
</dbReference>